<dbReference type="SUPFAM" id="SSF52540">
    <property type="entry name" value="P-loop containing nucleoside triphosphate hydrolases"/>
    <property type="match status" value="1"/>
</dbReference>
<sequence length="848" mass="96490">MDALYKSDYSHRHRVQSCDVVRILGIDSMKRVTWQKSLPVRNLNAVRQTTHLMSKELSHVHFGIVASGSSVVKSARHRDSVCESTPGVVAFEMEGAGIWEVFPTIVVKGICNYADTHVDKRWQPLAAARAAVCAKALIAEWVLSEETVAPISTNNLFNEHWMPPATRRPIQHFIGYSDIVFVLSGMGGVGKTETTLQFLQNPRVREIYWAVFWTDCSSDTSTQDSFDQIGKAIRIGKGSIQEVKDQLGGGSRLTLLILDSCDNPAANYSNKYMPFASHVRITLTGRTQECVRYASHMYQSTNYQLVESLGMSASTELILLLLKQHRLPSVDNTIAQLAEVLGHHLLVIRIACSFIRRYTFTMSDYIAQLGRAQDKDDLDFVKQQYLRSQFLESAVIATQYQNIYDTFDVSARELFKNKFDSAAIHFPGIFLRAWSFEEIVKKRASDPLTLGLRDTHVRLSKNWLPWWTVVVPRKTRKCHAGYSTSHWSSRKVRKGMASLNSLQTPHYRNQLKWGDLMAATIHRSKADGRLSRLQQGIFRLCEAELATFQDKDGIISFHPVLHTWAKLRLEKALLKDMALSISGSVLAIAIGDAVDWNPNSTYLRRHVEAYLSNENWNGKERHSHRFDERADNRKRVTWDPIDKCRAHLALEHPLVHTRSTRVTEDLCSLVDTLQALPQQPASELVCLRAKELLYVSLPKDDFRRIEMQKAIITSIPSDAEDMTHNLVVAQRNLADALLDDGQTSEAIQYLKQLEGNYPAADWNYDRDLIALQELLGIAYRLNGQFDQAKGILQSIVQRREELEEEGDQLICPSRTHLADVYNDQLDFASTLHILKKDFGCDDWYQSKR</sequence>
<dbReference type="PANTHER" id="PTHR46082:SF6">
    <property type="entry name" value="AAA+ ATPASE DOMAIN-CONTAINING PROTEIN-RELATED"/>
    <property type="match status" value="1"/>
</dbReference>
<dbReference type="OrthoDB" id="20872at2759"/>
<evidence type="ECO:0008006" key="3">
    <source>
        <dbReference type="Google" id="ProtNLM"/>
    </source>
</evidence>
<dbReference type="Gene3D" id="1.25.40.10">
    <property type="entry name" value="Tetratricopeptide repeat domain"/>
    <property type="match status" value="1"/>
</dbReference>
<dbReference type="GO" id="GO:0003824">
    <property type="term" value="F:catalytic activity"/>
    <property type="evidence" value="ECO:0007669"/>
    <property type="project" value="InterPro"/>
</dbReference>
<accession>A0A8H3IM25</accession>
<dbReference type="SUPFAM" id="SSF48452">
    <property type="entry name" value="TPR-like"/>
    <property type="match status" value="1"/>
</dbReference>
<dbReference type="EMBL" id="CAJPDQ010000020">
    <property type="protein sequence ID" value="CAF9923978.1"/>
    <property type="molecule type" value="Genomic_DNA"/>
</dbReference>
<dbReference type="InterPro" id="IPR035994">
    <property type="entry name" value="Nucleoside_phosphorylase_sf"/>
</dbReference>
<dbReference type="AlphaFoldDB" id="A0A8H3IM25"/>
<dbReference type="GO" id="GO:0009116">
    <property type="term" value="P:nucleoside metabolic process"/>
    <property type="evidence" value="ECO:0007669"/>
    <property type="project" value="InterPro"/>
</dbReference>
<organism evidence="1 2">
    <name type="scientific">Gomphillus americanus</name>
    <dbReference type="NCBI Taxonomy" id="1940652"/>
    <lineage>
        <taxon>Eukaryota</taxon>
        <taxon>Fungi</taxon>
        <taxon>Dikarya</taxon>
        <taxon>Ascomycota</taxon>
        <taxon>Pezizomycotina</taxon>
        <taxon>Lecanoromycetes</taxon>
        <taxon>OSLEUM clade</taxon>
        <taxon>Ostropomycetidae</taxon>
        <taxon>Ostropales</taxon>
        <taxon>Graphidaceae</taxon>
        <taxon>Gomphilloideae</taxon>
        <taxon>Gomphillus</taxon>
    </lineage>
</organism>
<keyword evidence="2" id="KW-1185">Reference proteome</keyword>
<comment type="caution">
    <text evidence="1">The sequence shown here is derived from an EMBL/GenBank/DDBJ whole genome shotgun (WGS) entry which is preliminary data.</text>
</comment>
<evidence type="ECO:0000313" key="2">
    <source>
        <dbReference type="Proteomes" id="UP000664169"/>
    </source>
</evidence>
<evidence type="ECO:0000313" key="1">
    <source>
        <dbReference type="EMBL" id="CAF9923978.1"/>
    </source>
</evidence>
<gene>
    <name evidence="1" type="ORF">GOMPHAMPRED_003507</name>
</gene>
<dbReference type="Pfam" id="PF13174">
    <property type="entry name" value="TPR_6"/>
    <property type="match status" value="2"/>
</dbReference>
<name>A0A8H3IM25_9LECA</name>
<dbReference type="SUPFAM" id="SSF53167">
    <property type="entry name" value="Purine and uridine phosphorylases"/>
    <property type="match status" value="1"/>
</dbReference>
<dbReference type="InterPro" id="IPR019734">
    <property type="entry name" value="TPR_rpt"/>
</dbReference>
<proteinExistence type="predicted"/>
<dbReference type="InterPro" id="IPR027417">
    <property type="entry name" value="P-loop_NTPase"/>
</dbReference>
<dbReference type="Gene3D" id="3.40.50.1580">
    <property type="entry name" value="Nucleoside phosphorylase domain"/>
    <property type="match status" value="1"/>
</dbReference>
<dbReference type="Gene3D" id="3.40.50.300">
    <property type="entry name" value="P-loop containing nucleotide triphosphate hydrolases"/>
    <property type="match status" value="1"/>
</dbReference>
<reference evidence="1" key="1">
    <citation type="submission" date="2021-03" db="EMBL/GenBank/DDBJ databases">
        <authorList>
            <person name="Tagirdzhanova G."/>
        </authorList>
    </citation>
    <scope>NUCLEOTIDE SEQUENCE</scope>
</reference>
<dbReference type="InterPro" id="IPR011990">
    <property type="entry name" value="TPR-like_helical_dom_sf"/>
</dbReference>
<dbReference type="PANTHER" id="PTHR46082">
    <property type="entry name" value="ATP/GTP-BINDING PROTEIN-RELATED"/>
    <property type="match status" value="1"/>
</dbReference>
<dbReference type="Proteomes" id="UP000664169">
    <property type="component" value="Unassembled WGS sequence"/>
</dbReference>
<dbReference type="InterPro" id="IPR053137">
    <property type="entry name" value="NLR-like"/>
</dbReference>
<protein>
    <recommendedName>
        <fullName evidence="3">NB-ARC domain-containing protein</fullName>
    </recommendedName>
</protein>